<evidence type="ECO:0000256" key="9">
    <source>
        <dbReference type="ARBA" id="ARBA00025834"/>
    </source>
</evidence>
<evidence type="ECO:0000313" key="11">
    <source>
        <dbReference type="EMBL" id="ARO74154.1"/>
    </source>
</evidence>
<dbReference type="InterPro" id="IPR007802">
    <property type="entry name" value="Cyt_b6/f_cplx_su6"/>
</dbReference>
<comment type="subcellular location">
    <subcellularLocation>
        <location evidence="1">Membrane</location>
        <topology evidence="1">Single-pass membrane protein</topology>
    </subcellularLocation>
    <subcellularLocation>
        <location evidence="10">Plastid</location>
        <location evidence="10">Chloroplast thylakoid membrane</location>
        <topology evidence="10">Single-pass membrane protein</topology>
    </subcellularLocation>
</comment>
<keyword evidence="2 10" id="KW-0813">Transport</keyword>
<keyword evidence="10" id="KW-0602">Photosynthesis</keyword>
<comment type="similarity">
    <text evidence="10">Belongs to the PetL family.</text>
</comment>
<keyword evidence="11" id="KW-0934">Plastid</keyword>
<evidence type="ECO:0000256" key="4">
    <source>
        <dbReference type="ARBA" id="ARBA00022982"/>
    </source>
</evidence>
<dbReference type="GO" id="GO:0009512">
    <property type="term" value="C:cytochrome b6f complex"/>
    <property type="evidence" value="ECO:0007669"/>
    <property type="project" value="InterPro"/>
</dbReference>
<evidence type="ECO:0000256" key="5">
    <source>
        <dbReference type="ARBA" id="ARBA00022989"/>
    </source>
</evidence>
<dbReference type="GeneID" id="37277507"/>
<keyword evidence="6 10" id="KW-0793">Thylakoid</keyword>
<keyword evidence="7 10" id="KW-0472">Membrane</keyword>
<feature type="transmembrane region" description="Helical" evidence="10">
    <location>
        <begin position="6"/>
        <end position="26"/>
    </location>
</feature>
<evidence type="ECO:0000256" key="6">
    <source>
        <dbReference type="ARBA" id="ARBA00023078"/>
    </source>
</evidence>
<organism evidence="11">
    <name type="scientific">Bryopsis sp. HV04063</name>
    <dbReference type="NCBI Taxonomy" id="1979421"/>
    <lineage>
        <taxon>Eukaryota</taxon>
        <taxon>Viridiplantae</taxon>
        <taxon>Chlorophyta</taxon>
        <taxon>core chlorophytes</taxon>
        <taxon>Ulvophyceae</taxon>
        <taxon>TCBD clade</taxon>
        <taxon>Bryopsidales</taxon>
        <taxon>Bryopsidineae</taxon>
        <taxon>Bryopsidaceae</taxon>
        <taxon>Bryopsis</taxon>
    </lineage>
</organism>
<sequence>MLSLVTYFSILFAAIFFTVIVYFSLLKVKLI</sequence>
<protein>
    <recommendedName>
        <fullName evidence="10">Cytochrome b6-f complex subunit 6</fullName>
    </recommendedName>
    <alternativeName>
        <fullName evidence="10">Cytochrome b6-f complex subunit PetL</fullName>
    </alternativeName>
    <alternativeName>
        <fullName evidence="10">Cytochrome b6-f complex subunit VI</fullName>
    </alternativeName>
</protein>
<evidence type="ECO:0000256" key="3">
    <source>
        <dbReference type="ARBA" id="ARBA00022692"/>
    </source>
</evidence>
<dbReference type="AlphaFoldDB" id="A0A2P0QHA2"/>
<evidence type="ECO:0000256" key="10">
    <source>
        <dbReference type="HAMAP-Rule" id="MF_00433"/>
    </source>
</evidence>
<proteinExistence type="inferred from homology"/>
<keyword evidence="5 10" id="KW-1133">Transmembrane helix</keyword>
<dbReference type="RefSeq" id="YP_009472462.1">
    <property type="nucleotide sequence ID" value="NC_037363.1"/>
</dbReference>
<name>A0A2P0QHA2_9CHLO</name>
<dbReference type="HAMAP" id="MF_00433">
    <property type="entry name" value="Cytb6_f_PetL"/>
    <property type="match status" value="1"/>
</dbReference>
<evidence type="ECO:0000256" key="7">
    <source>
        <dbReference type="ARBA" id="ARBA00023136"/>
    </source>
</evidence>
<evidence type="ECO:0000256" key="1">
    <source>
        <dbReference type="ARBA" id="ARBA00004167"/>
    </source>
</evidence>
<dbReference type="GO" id="GO:0009055">
    <property type="term" value="F:electron transfer activity"/>
    <property type="evidence" value="ECO:0007669"/>
    <property type="project" value="InterPro"/>
</dbReference>
<comment type="subunit">
    <text evidence="9 10">The 4 large subunits of the cytochrome b6-f complex are cytochrome b6, subunit IV (17 kDa polypeptide, PetD), cytochrome f and the Rieske protein, while the 4 small subunits are PetG, PetL, PetM and PetN. The complex functions as a dimer.</text>
</comment>
<accession>A0A2P0QHA2</accession>
<geneLocation type="chloroplast" evidence="11"/>
<keyword evidence="11" id="KW-0150">Chloroplast</keyword>
<keyword evidence="4 10" id="KW-0249">Electron transport</keyword>
<gene>
    <name evidence="10 11" type="primary">petL</name>
</gene>
<reference evidence="11" key="1">
    <citation type="submission" date="2017-03" db="EMBL/GenBank/DDBJ databases">
        <title>Chloroplast genome evolution in siphonous green algae.</title>
        <authorList>
            <person name="Cremen M.C."/>
            <person name="Marcelino V.R."/>
            <person name="Verbruggen H."/>
        </authorList>
    </citation>
    <scope>NUCLEOTIDE SEQUENCE</scope>
</reference>
<dbReference type="EMBL" id="KY819063">
    <property type="protein sequence ID" value="ARO74154.1"/>
    <property type="molecule type" value="Genomic_DNA"/>
</dbReference>
<keyword evidence="3 10" id="KW-0812">Transmembrane</keyword>
<dbReference type="GO" id="GO:0009535">
    <property type="term" value="C:chloroplast thylakoid membrane"/>
    <property type="evidence" value="ECO:0007669"/>
    <property type="project" value="UniProtKB-SubCell"/>
</dbReference>
<dbReference type="GO" id="GO:0015979">
    <property type="term" value="P:photosynthesis"/>
    <property type="evidence" value="ECO:0007669"/>
    <property type="project" value="UniProtKB-KW"/>
</dbReference>
<evidence type="ECO:0000256" key="8">
    <source>
        <dbReference type="ARBA" id="ARBA00025197"/>
    </source>
</evidence>
<comment type="function">
    <text evidence="8 10">Component of the cytochrome b6-f complex, which mediates electron transfer between photosystem II (PSII) and photosystem I (PSI), cyclic electron flow around PSI, and state transitions. PetL is important for photoautotrophic growth as well as for electron transfer efficiency and stability of the cytochrome b6-f complex.</text>
</comment>
<evidence type="ECO:0000256" key="2">
    <source>
        <dbReference type="ARBA" id="ARBA00022448"/>
    </source>
</evidence>